<evidence type="ECO:0000313" key="2">
    <source>
        <dbReference type="EMBL" id="GAA1733029.1"/>
    </source>
</evidence>
<evidence type="ECO:0000256" key="1">
    <source>
        <dbReference type="SAM" id="Phobius"/>
    </source>
</evidence>
<accession>A0ABN2JMY9</accession>
<name>A0ABN2JMY9_9MICO</name>
<protein>
    <submittedName>
        <fullName evidence="2">YggT family protein</fullName>
    </submittedName>
</protein>
<organism evidence="2 3">
    <name type="scientific">Isoptericola hypogeus</name>
    <dbReference type="NCBI Taxonomy" id="300179"/>
    <lineage>
        <taxon>Bacteria</taxon>
        <taxon>Bacillati</taxon>
        <taxon>Actinomycetota</taxon>
        <taxon>Actinomycetes</taxon>
        <taxon>Micrococcales</taxon>
        <taxon>Promicromonosporaceae</taxon>
        <taxon>Isoptericola</taxon>
    </lineage>
</organism>
<reference evidence="2 3" key="1">
    <citation type="journal article" date="2019" name="Int. J. Syst. Evol. Microbiol.">
        <title>The Global Catalogue of Microorganisms (GCM) 10K type strain sequencing project: providing services to taxonomists for standard genome sequencing and annotation.</title>
        <authorList>
            <consortium name="The Broad Institute Genomics Platform"/>
            <consortium name="The Broad Institute Genome Sequencing Center for Infectious Disease"/>
            <person name="Wu L."/>
            <person name="Ma J."/>
        </authorList>
    </citation>
    <scope>NUCLEOTIDE SEQUENCE [LARGE SCALE GENOMIC DNA]</scope>
    <source>
        <strain evidence="2 3">JCM 15589</strain>
    </source>
</reference>
<keyword evidence="1" id="KW-1133">Transmembrane helix</keyword>
<dbReference type="RefSeq" id="WP_344249377.1">
    <property type="nucleotide sequence ID" value="NZ_BAAAPM010000006.1"/>
</dbReference>
<keyword evidence="1" id="KW-0812">Transmembrane</keyword>
<dbReference type="EMBL" id="BAAAPM010000006">
    <property type="protein sequence ID" value="GAA1733029.1"/>
    <property type="molecule type" value="Genomic_DNA"/>
</dbReference>
<evidence type="ECO:0000313" key="3">
    <source>
        <dbReference type="Proteomes" id="UP001501138"/>
    </source>
</evidence>
<dbReference type="Proteomes" id="UP001501138">
    <property type="component" value="Unassembled WGS sequence"/>
</dbReference>
<gene>
    <name evidence="2" type="ORF">GCM10009809_30580</name>
</gene>
<proteinExistence type="predicted"/>
<dbReference type="InterPro" id="IPR003425">
    <property type="entry name" value="CCB3/YggT"/>
</dbReference>
<keyword evidence="1" id="KW-0472">Membrane</keyword>
<dbReference type="Pfam" id="PF02325">
    <property type="entry name" value="CCB3_YggT"/>
    <property type="match status" value="1"/>
</dbReference>
<feature type="transmembrane region" description="Helical" evidence="1">
    <location>
        <begin position="75"/>
        <end position="92"/>
    </location>
</feature>
<sequence length="96" mass="11012">MSVVFGFISFLLWLFLLCLVVRLVFDWVQFFARDWRPRGVLLVIAEGVYTVTDPPLRALRRVIPPLTLGQVRLDLAFLILFIGTSILARLFGSFGR</sequence>
<comment type="caution">
    <text evidence="2">The sequence shown here is derived from an EMBL/GenBank/DDBJ whole genome shotgun (WGS) entry which is preliminary data.</text>
</comment>
<keyword evidence="3" id="KW-1185">Reference proteome</keyword>